<accession>A0A453S249</accession>
<dbReference type="Proteomes" id="UP000015105">
    <property type="component" value="Chromosome 7D"/>
</dbReference>
<dbReference type="EnsemblPlants" id="AET7Gv20790700.8">
    <property type="protein sequence ID" value="AET7Gv20790700.8"/>
    <property type="gene ID" value="AET7Gv20790700"/>
</dbReference>
<dbReference type="Gramene" id="AET7Gv20790700.8">
    <property type="protein sequence ID" value="AET7Gv20790700.8"/>
    <property type="gene ID" value="AET7Gv20790700"/>
</dbReference>
<reference evidence="1" key="3">
    <citation type="journal article" date="2017" name="Nature">
        <title>Genome sequence of the progenitor of the wheat D genome Aegilops tauschii.</title>
        <authorList>
            <person name="Luo M.C."/>
            <person name="Gu Y.Q."/>
            <person name="Puiu D."/>
            <person name="Wang H."/>
            <person name="Twardziok S.O."/>
            <person name="Deal K.R."/>
            <person name="Huo N."/>
            <person name="Zhu T."/>
            <person name="Wang L."/>
            <person name="Wang Y."/>
            <person name="McGuire P.E."/>
            <person name="Liu S."/>
            <person name="Long H."/>
            <person name="Ramasamy R.K."/>
            <person name="Rodriguez J.C."/>
            <person name="Van S.L."/>
            <person name="Yuan L."/>
            <person name="Wang Z."/>
            <person name="Xia Z."/>
            <person name="Xiao L."/>
            <person name="Anderson O.D."/>
            <person name="Ouyang S."/>
            <person name="Liang Y."/>
            <person name="Zimin A.V."/>
            <person name="Pertea G."/>
            <person name="Qi P."/>
            <person name="Bennetzen J.L."/>
            <person name="Dai X."/>
            <person name="Dawson M.W."/>
            <person name="Muller H.G."/>
            <person name="Kugler K."/>
            <person name="Rivarola-Duarte L."/>
            <person name="Spannagl M."/>
            <person name="Mayer K.F.X."/>
            <person name="Lu F.H."/>
            <person name="Bevan M.W."/>
            <person name="Leroy P."/>
            <person name="Li P."/>
            <person name="You F.M."/>
            <person name="Sun Q."/>
            <person name="Liu Z."/>
            <person name="Lyons E."/>
            <person name="Wicker T."/>
            <person name="Salzberg S.L."/>
            <person name="Devos K.M."/>
            <person name="Dvorak J."/>
        </authorList>
    </citation>
    <scope>NUCLEOTIDE SEQUENCE [LARGE SCALE GENOMIC DNA]</scope>
    <source>
        <strain evidence="1">cv. AL8/78</strain>
    </source>
</reference>
<proteinExistence type="predicted"/>
<organism evidence="1 2">
    <name type="scientific">Aegilops tauschii subsp. strangulata</name>
    <name type="common">Goatgrass</name>
    <dbReference type="NCBI Taxonomy" id="200361"/>
    <lineage>
        <taxon>Eukaryota</taxon>
        <taxon>Viridiplantae</taxon>
        <taxon>Streptophyta</taxon>
        <taxon>Embryophyta</taxon>
        <taxon>Tracheophyta</taxon>
        <taxon>Spermatophyta</taxon>
        <taxon>Magnoliopsida</taxon>
        <taxon>Liliopsida</taxon>
        <taxon>Poales</taxon>
        <taxon>Poaceae</taxon>
        <taxon>BOP clade</taxon>
        <taxon>Pooideae</taxon>
        <taxon>Triticodae</taxon>
        <taxon>Triticeae</taxon>
        <taxon>Triticinae</taxon>
        <taxon>Aegilops</taxon>
    </lineage>
</organism>
<dbReference type="EnsemblPlants" id="AET7Gv20790700.18">
    <property type="protein sequence ID" value="AET7Gv20790700.18"/>
    <property type="gene ID" value="AET7Gv20790700"/>
</dbReference>
<reference evidence="2" key="2">
    <citation type="journal article" date="2017" name="Nat. Plants">
        <title>The Aegilops tauschii genome reveals multiple impacts of transposons.</title>
        <authorList>
            <person name="Zhao G."/>
            <person name="Zou C."/>
            <person name="Li K."/>
            <person name="Wang K."/>
            <person name="Li T."/>
            <person name="Gao L."/>
            <person name="Zhang X."/>
            <person name="Wang H."/>
            <person name="Yang Z."/>
            <person name="Liu X."/>
            <person name="Jiang W."/>
            <person name="Mao L."/>
            <person name="Kong X."/>
            <person name="Jiao Y."/>
            <person name="Jia J."/>
        </authorList>
    </citation>
    <scope>NUCLEOTIDE SEQUENCE [LARGE SCALE GENOMIC DNA]</scope>
    <source>
        <strain evidence="2">cv. AL8/78</strain>
    </source>
</reference>
<reference evidence="1" key="4">
    <citation type="submission" date="2019-03" db="UniProtKB">
        <authorList>
            <consortium name="EnsemblPlants"/>
        </authorList>
    </citation>
    <scope>IDENTIFICATION</scope>
</reference>
<evidence type="ECO:0000313" key="1">
    <source>
        <dbReference type="EnsemblPlants" id="AET7Gv20790700.18"/>
    </source>
</evidence>
<evidence type="ECO:0000313" key="2">
    <source>
        <dbReference type="Proteomes" id="UP000015105"/>
    </source>
</evidence>
<keyword evidence="2" id="KW-1185">Reference proteome</keyword>
<dbReference type="AlphaFoldDB" id="A0A453S249"/>
<protein>
    <submittedName>
        <fullName evidence="1">Uncharacterized protein</fullName>
    </submittedName>
</protein>
<reference evidence="2" key="1">
    <citation type="journal article" date="2014" name="Science">
        <title>Ancient hybridizations among the ancestral genomes of bread wheat.</title>
        <authorList>
            <consortium name="International Wheat Genome Sequencing Consortium,"/>
            <person name="Marcussen T."/>
            <person name="Sandve S.R."/>
            <person name="Heier L."/>
            <person name="Spannagl M."/>
            <person name="Pfeifer M."/>
            <person name="Jakobsen K.S."/>
            <person name="Wulff B.B."/>
            <person name="Steuernagel B."/>
            <person name="Mayer K.F."/>
            <person name="Olsen O.A."/>
        </authorList>
    </citation>
    <scope>NUCLEOTIDE SEQUENCE [LARGE SCALE GENOMIC DNA]</scope>
    <source>
        <strain evidence="2">cv. AL8/78</strain>
    </source>
</reference>
<dbReference type="Gramene" id="AET7Gv20790700.18">
    <property type="protein sequence ID" value="AET7Gv20790700.18"/>
    <property type="gene ID" value="AET7Gv20790700"/>
</dbReference>
<sequence length="140" mass="16476">MAPLRFESGRSSTERPERRALALDAWRVGARATTAATRATWTCHARQRLPRERRWRWRLAQQQRRRARRSRPHPRIAVVGFHRLLCWLCFRISDQYRHASGKVFIGVELWHPARCSLGQGSMETQLCMTKSLKWPLDTAE</sequence>
<reference evidence="1" key="5">
    <citation type="journal article" date="2021" name="G3 (Bethesda)">
        <title>Aegilops tauschii genome assembly Aet v5.0 features greater sequence contiguity and improved annotation.</title>
        <authorList>
            <person name="Wang L."/>
            <person name="Zhu T."/>
            <person name="Rodriguez J.C."/>
            <person name="Deal K.R."/>
            <person name="Dubcovsky J."/>
            <person name="McGuire P.E."/>
            <person name="Lux T."/>
            <person name="Spannagl M."/>
            <person name="Mayer K.F.X."/>
            <person name="Baldrich P."/>
            <person name="Meyers B.C."/>
            <person name="Huo N."/>
            <person name="Gu Y.Q."/>
            <person name="Zhou H."/>
            <person name="Devos K.M."/>
            <person name="Bennetzen J.L."/>
            <person name="Unver T."/>
            <person name="Budak H."/>
            <person name="Gulick P.J."/>
            <person name="Galiba G."/>
            <person name="Kalapos B."/>
            <person name="Nelson D.R."/>
            <person name="Li P."/>
            <person name="You F.M."/>
            <person name="Luo M.C."/>
            <person name="Dvorak J."/>
        </authorList>
    </citation>
    <scope>NUCLEOTIDE SEQUENCE [LARGE SCALE GENOMIC DNA]</scope>
    <source>
        <strain evidence="1">cv. AL8/78</strain>
    </source>
</reference>
<name>A0A453S249_AEGTS</name>